<evidence type="ECO:0000313" key="7">
    <source>
        <dbReference type="Proteomes" id="UP000006727"/>
    </source>
</evidence>
<keyword evidence="3" id="KW-0687">Ribonucleoprotein</keyword>
<organism evidence="5">
    <name type="scientific">Physcomitrium patens</name>
    <name type="common">Spreading-leaved earth moss</name>
    <name type="synonym">Physcomitrella patens</name>
    <dbReference type="NCBI Taxonomy" id="3218"/>
    <lineage>
        <taxon>Eukaryota</taxon>
        <taxon>Viridiplantae</taxon>
        <taxon>Streptophyta</taxon>
        <taxon>Embryophyta</taxon>
        <taxon>Bryophyta</taxon>
        <taxon>Bryophytina</taxon>
        <taxon>Bryopsida</taxon>
        <taxon>Funariidae</taxon>
        <taxon>Funariales</taxon>
        <taxon>Funariaceae</taxon>
        <taxon>Physcomitrium</taxon>
    </lineage>
</organism>
<dbReference type="PANTHER" id="PTHR14503">
    <property type="entry name" value="MITOCHONDRIAL RIBOSOMAL PROTEIN 34 FAMILY MEMBER"/>
    <property type="match status" value="1"/>
</dbReference>
<dbReference type="PANTHER" id="PTHR14503:SF4">
    <property type="entry name" value="LARGE RIBOSOMAL SUBUNIT PROTEIN BL34M"/>
    <property type="match status" value="1"/>
</dbReference>
<dbReference type="EMBL" id="ABEU02000018">
    <property type="protein sequence ID" value="PNR35422.1"/>
    <property type="molecule type" value="Genomic_DNA"/>
</dbReference>
<protein>
    <recommendedName>
        <fullName evidence="8">Plastid ribosomal protein L34</fullName>
    </recommendedName>
</protein>
<gene>
    <name evidence="6" type="primary">LOC112295063</name>
    <name evidence="5" type="ORF">PHYPA_023322</name>
</gene>
<dbReference type="Gramene" id="Pp3c18_19220V3.1">
    <property type="protein sequence ID" value="Pp3c18_19220V3.1"/>
    <property type="gene ID" value="Pp3c18_19220"/>
</dbReference>
<sequence>MALSASMAALSLGSSSAVKLFSSSSTAHCSLASSFTATRAVSSFSSSHFAGVALRSTSFGLPIVKRGLPLVVRAGSPCLGCTKRSRSRKSIARVSGFRARTATPTGRNVLKRRRAKGRKNLVPKTNPNSGKLA</sequence>
<dbReference type="STRING" id="3218.A0A2K1J1L7"/>
<evidence type="ECO:0000256" key="3">
    <source>
        <dbReference type="ARBA" id="ARBA00023274"/>
    </source>
</evidence>
<dbReference type="GO" id="GO:0005762">
    <property type="term" value="C:mitochondrial large ribosomal subunit"/>
    <property type="evidence" value="ECO:0000318"/>
    <property type="project" value="GO_Central"/>
</dbReference>
<dbReference type="Pfam" id="PF00468">
    <property type="entry name" value="Ribosomal_L34"/>
    <property type="match status" value="1"/>
</dbReference>
<dbReference type="AlphaFoldDB" id="A0A2K1J1L7"/>
<comment type="similarity">
    <text evidence="1">Belongs to the bacterial ribosomal protein bL34 family.</text>
</comment>
<dbReference type="OMA" id="WDLCPKS"/>
<dbReference type="HAMAP" id="MF_00391">
    <property type="entry name" value="Ribosomal_bL34"/>
    <property type="match status" value="1"/>
</dbReference>
<dbReference type="GeneID" id="112295063"/>
<evidence type="ECO:0000313" key="6">
    <source>
        <dbReference type="EnsemblPlants" id="Pp3c18_19220V3.1"/>
    </source>
</evidence>
<evidence type="ECO:0000313" key="5">
    <source>
        <dbReference type="EMBL" id="PNR35422.1"/>
    </source>
</evidence>
<evidence type="ECO:0000256" key="4">
    <source>
        <dbReference type="SAM" id="MobiDB-lite"/>
    </source>
</evidence>
<reference evidence="5 7" key="1">
    <citation type="journal article" date="2008" name="Science">
        <title>The Physcomitrella genome reveals evolutionary insights into the conquest of land by plants.</title>
        <authorList>
            <person name="Rensing S."/>
            <person name="Lang D."/>
            <person name="Zimmer A."/>
            <person name="Terry A."/>
            <person name="Salamov A."/>
            <person name="Shapiro H."/>
            <person name="Nishiyama T."/>
            <person name="Perroud P.-F."/>
            <person name="Lindquist E."/>
            <person name="Kamisugi Y."/>
            <person name="Tanahashi T."/>
            <person name="Sakakibara K."/>
            <person name="Fujita T."/>
            <person name="Oishi K."/>
            <person name="Shin-I T."/>
            <person name="Kuroki Y."/>
            <person name="Toyoda A."/>
            <person name="Suzuki Y."/>
            <person name="Hashimoto A."/>
            <person name="Yamaguchi K."/>
            <person name="Sugano A."/>
            <person name="Kohara Y."/>
            <person name="Fujiyama A."/>
            <person name="Anterola A."/>
            <person name="Aoki S."/>
            <person name="Ashton N."/>
            <person name="Barbazuk W.B."/>
            <person name="Barker E."/>
            <person name="Bennetzen J."/>
            <person name="Bezanilla M."/>
            <person name="Blankenship R."/>
            <person name="Cho S.H."/>
            <person name="Dutcher S."/>
            <person name="Estelle M."/>
            <person name="Fawcett J.A."/>
            <person name="Gundlach H."/>
            <person name="Hanada K."/>
            <person name="Heyl A."/>
            <person name="Hicks K.A."/>
            <person name="Hugh J."/>
            <person name="Lohr M."/>
            <person name="Mayer K."/>
            <person name="Melkozernov A."/>
            <person name="Murata T."/>
            <person name="Nelson D."/>
            <person name="Pils B."/>
            <person name="Prigge M."/>
            <person name="Reiss B."/>
            <person name="Renner T."/>
            <person name="Rombauts S."/>
            <person name="Rushton P."/>
            <person name="Sanderfoot A."/>
            <person name="Schween G."/>
            <person name="Shiu S.-H."/>
            <person name="Stueber K."/>
            <person name="Theodoulou F.L."/>
            <person name="Tu H."/>
            <person name="Van de Peer Y."/>
            <person name="Verrier P.J."/>
            <person name="Waters E."/>
            <person name="Wood A."/>
            <person name="Yang L."/>
            <person name="Cove D."/>
            <person name="Cuming A."/>
            <person name="Hasebe M."/>
            <person name="Lucas S."/>
            <person name="Mishler D.B."/>
            <person name="Reski R."/>
            <person name="Grigoriev I."/>
            <person name="Quatrano R.S."/>
            <person name="Boore J.L."/>
        </authorList>
    </citation>
    <scope>NUCLEOTIDE SEQUENCE [LARGE SCALE GENOMIC DNA]</scope>
    <source>
        <strain evidence="6 7">cv. Gransden 2004</strain>
    </source>
</reference>
<evidence type="ECO:0000256" key="1">
    <source>
        <dbReference type="ARBA" id="ARBA00010111"/>
    </source>
</evidence>
<feature type="region of interest" description="Disordered" evidence="4">
    <location>
        <begin position="92"/>
        <end position="133"/>
    </location>
</feature>
<feature type="compositionally biased region" description="Basic residues" evidence="4">
    <location>
        <begin position="109"/>
        <end position="121"/>
    </location>
</feature>
<dbReference type="GO" id="GO:0006412">
    <property type="term" value="P:translation"/>
    <property type="evidence" value="ECO:0007669"/>
    <property type="project" value="InterPro"/>
</dbReference>
<dbReference type="PaxDb" id="3218-PP1S33_304V6.1"/>
<keyword evidence="7" id="KW-1185">Reference proteome</keyword>
<dbReference type="NCBIfam" id="TIGR01030">
    <property type="entry name" value="rpmH_bact"/>
    <property type="match status" value="1"/>
</dbReference>
<dbReference type="RefSeq" id="XP_024401967.1">
    <property type="nucleotide sequence ID" value="XM_024546199.1"/>
</dbReference>
<dbReference type="Proteomes" id="UP000006727">
    <property type="component" value="Chromosome 18"/>
</dbReference>
<name>A0A2K1J1L7_PHYPA</name>
<proteinExistence type="inferred from homology"/>
<dbReference type="Gramene" id="Pp3c18_19220V3.2">
    <property type="protein sequence ID" value="Pp3c18_19220V3.2"/>
    <property type="gene ID" value="Pp3c18_19220"/>
</dbReference>
<evidence type="ECO:0000256" key="2">
    <source>
        <dbReference type="ARBA" id="ARBA00022980"/>
    </source>
</evidence>
<dbReference type="OrthoDB" id="431691at2759"/>
<keyword evidence="2" id="KW-0689">Ribosomal protein</keyword>
<dbReference type="Gene3D" id="1.10.287.3980">
    <property type="match status" value="1"/>
</dbReference>
<dbReference type="InterPro" id="IPR000271">
    <property type="entry name" value="Ribosomal_bL34"/>
</dbReference>
<feature type="compositionally biased region" description="Polar residues" evidence="4">
    <location>
        <begin position="123"/>
        <end position="133"/>
    </location>
</feature>
<reference evidence="6" key="3">
    <citation type="submission" date="2020-12" db="UniProtKB">
        <authorList>
            <consortium name="EnsemblPlants"/>
        </authorList>
    </citation>
    <scope>IDENTIFICATION</scope>
</reference>
<accession>A0A2K1J1L7</accession>
<evidence type="ECO:0008006" key="8">
    <source>
        <dbReference type="Google" id="ProtNLM"/>
    </source>
</evidence>
<dbReference type="EnsemblPlants" id="Pp3c18_19220V3.1">
    <property type="protein sequence ID" value="Pp3c18_19220V3.1"/>
    <property type="gene ID" value="Pp3c18_19220"/>
</dbReference>
<reference evidence="5 7" key="2">
    <citation type="journal article" date="2018" name="Plant J.">
        <title>The Physcomitrella patens chromosome-scale assembly reveals moss genome structure and evolution.</title>
        <authorList>
            <person name="Lang D."/>
            <person name="Ullrich K.K."/>
            <person name="Murat F."/>
            <person name="Fuchs J."/>
            <person name="Jenkins J."/>
            <person name="Haas F.B."/>
            <person name="Piednoel M."/>
            <person name="Gundlach H."/>
            <person name="Van Bel M."/>
            <person name="Meyberg R."/>
            <person name="Vives C."/>
            <person name="Morata J."/>
            <person name="Symeonidi A."/>
            <person name="Hiss M."/>
            <person name="Muchero W."/>
            <person name="Kamisugi Y."/>
            <person name="Saleh O."/>
            <person name="Blanc G."/>
            <person name="Decker E.L."/>
            <person name="van Gessel N."/>
            <person name="Grimwood J."/>
            <person name="Hayes R.D."/>
            <person name="Graham S.W."/>
            <person name="Gunter L.E."/>
            <person name="McDaniel S.F."/>
            <person name="Hoernstein S.N.W."/>
            <person name="Larsson A."/>
            <person name="Li F.W."/>
            <person name="Perroud P.F."/>
            <person name="Phillips J."/>
            <person name="Ranjan P."/>
            <person name="Rokshar D.S."/>
            <person name="Rothfels C.J."/>
            <person name="Schneider L."/>
            <person name="Shu S."/>
            <person name="Stevenson D.W."/>
            <person name="Thummler F."/>
            <person name="Tillich M."/>
            <person name="Villarreal Aguilar J.C."/>
            <person name="Widiez T."/>
            <person name="Wong G.K."/>
            <person name="Wymore A."/>
            <person name="Zhang Y."/>
            <person name="Zimmer A.D."/>
            <person name="Quatrano R.S."/>
            <person name="Mayer K.F.X."/>
            <person name="Goodstein D."/>
            <person name="Casacuberta J.M."/>
            <person name="Vandepoele K."/>
            <person name="Reski R."/>
            <person name="Cuming A.C."/>
            <person name="Tuskan G.A."/>
            <person name="Maumus F."/>
            <person name="Salse J."/>
            <person name="Schmutz J."/>
            <person name="Rensing S.A."/>
        </authorList>
    </citation>
    <scope>NUCLEOTIDE SEQUENCE [LARGE SCALE GENOMIC DNA]</scope>
    <source>
        <strain evidence="6 7">cv. Gransden 2004</strain>
    </source>
</reference>
<dbReference type="GO" id="GO:0003735">
    <property type="term" value="F:structural constituent of ribosome"/>
    <property type="evidence" value="ECO:0007669"/>
    <property type="project" value="InterPro"/>
</dbReference>
<dbReference type="EnsemblPlants" id="Pp3c18_19220V3.2">
    <property type="protein sequence ID" value="Pp3c18_19220V3.2"/>
    <property type="gene ID" value="Pp3c18_19220"/>
</dbReference>